<dbReference type="Pfam" id="PF14432">
    <property type="entry name" value="DYW_deaminase"/>
    <property type="match status" value="1"/>
</dbReference>
<organism evidence="2 3">
    <name type="scientific">Platanthera zijinensis</name>
    <dbReference type="NCBI Taxonomy" id="2320716"/>
    <lineage>
        <taxon>Eukaryota</taxon>
        <taxon>Viridiplantae</taxon>
        <taxon>Streptophyta</taxon>
        <taxon>Embryophyta</taxon>
        <taxon>Tracheophyta</taxon>
        <taxon>Spermatophyta</taxon>
        <taxon>Magnoliopsida</taxon>
        <taxon>Liliopsida</taxon>
        <taxon>Asparagales</taxon>
        <taxon>Orchidaceae</taxon>
        <taxon>Orchidoideae</taxon>
        <taxon>Orchideae</taxon>
        <taxon>Orchidinae</taxon>
        <taxon>Platanthera</taxon>
    </lineage>
</organism>
<evidence type="ECO:0000259" key="1">
    <source>
        <dbReference type="Pfam" id="PF14432"/>
    </source>
</evidence>
<comment type="caution">
    <text evidence="2">The sequence shown here is derived from an EMBL/GenBank/DDBJ whole genome shotgun (WGS) entry which is preliminary data.</text>
</comment>
<protein>
    <submittedName>
        <fullName evidence="2">Pentatricopeptide repeat-containing protein</fullName>
    </submittedName>
</protein>
<reference evidence="2 3" key="1">
    <citation type="journal article" date="2022" name="Nat. Plants">
        <title>Genomes of leafy and leafless Platanthera orchids illuminate the evolution of mycoheterotrophy.</title>
        <authorList>
            <person name="Li M.H."/>
            <person name="Liu K.W."/>
            <person name="Li Z."/>
            <person name="Lu H.C."/>
            <person name="Ye Q.L."/>
            <person name="Zhang D."/>
            <person name="Wang J.Y."/>
            <person name="Li Y.F."/>
            <person name="Zhong Z.M."/>
            <person name="Liu X."/>
            <person name="Yu X."/>
            <person name="Liu D.K."/>
            <person name="Tu X.D."/>
            <person name="Liu B."/>
            <person name="Hao Y."/>
            <person name="Liao X.Y."/>
            <person name="Jiang Y.T."/>
            <person name="Sun W.H."/>
            <person name="Chen J."/>
            <person name="Chen Y.Q."/>
            <person name="Ai Y."/>
            <person name="Zhai J.W."/>
            <person name="Wu S.S."/>
            <person name="Zhou Z."/>
            <person name="Hsiao Y.Y."/>
            <person name="Wu W.L."/>
            <person name="Chen Y.Y."/>
            <person name="Lin Y.F."/>
            <person name="Hsu J.L."/>
            <person name="Li C.Y."/>
            <person name="Wang Z.W."/>
            <person name="Zhao X."/>
            <person name="Zhong W.Y."/>
            <person name="Ma X.K."/>
            <person name="Ma L."/>
            <person name="Huang J."/>
            <person name="Chen G.Z."/>
            <person name="Huang M.Z."/>
            <person name="Huang L."/>
            <person name="Peng D.H."/>
            <person name="Luo Y.B."/>
            <person name="Zou S.Q."/>
            <person name="Chen S.P."/>
            <person name="Lan S."/>
            <person name="Tsai W.C."/>
            <person name="Van de Peer Y."/>
            <person name="Liu Z.J."/>
        </authorList>
    </citation>
    <scope>NUCLEOTIDE SEQUENCE [LARGE SCALE GENOMIC DNA]</scope>
    <source>
        <strain evidence="2">Lor287</strain>
    </source>
</reference>
<sequence length="180" mass="20832">MPERNSVSWNLIKEAYFTSRSFEIALDLFKERVKAGWKQLLPSTLTLVLRICSVSTDLRKGKEIHGCIVRRGNGILLLTSDTSNAACNVDEEHKLPSSTLAFALIRVGDEKIIRIGKNFRVCGDSHELFKFVSSAYEREIAFKDPNQYHRIQSHWNGWYKVLQLFILLENFQLSRRRKAM</sequence>
<dbReference type="GO" id="GO:0008270">
    <property type="term" value="F:zinc ion binding"/>
    <property type="evidence" value="ECO:0007669"/>
    <property type="project" value="InterPro"/>
</dbReference>
<feature type="domain" description="DYW" evidence="1">
    <location>
        <begin position="99"/>
        <end position="152"/>
    </location>
</feature>
<keyword evidence="3" id="KW-1185">Reference proteome</keyword>
<name>A0AAP0FZX3_9ASPA</name>
<dbReference type="Proteomes" id="UP001418222">
    <property type="component" value="Unassembled WGS sequence"/>
</dbReference>
<evidence type="ECO:0000313" key="2">
    <source>
        <dbReference type="EMBL" id="KAK8928722.1"/>
    </source>
</evidence>
<accession>A0AAP0FZX3</accession>
<dbReference type="InterPro" id="IPR032867">
    <property type="entry name" value="DYW_dom"/>
</dbReference>
<gene>
    <name evidence="2" type="primary">PCMP-H45</name>
    <name evidence="2" type="ORF">KSP39_PZI017192</name>
</gene>
<proteinExistence type="predicted"/>
<dbReference type="EMBL" id="JBBWWQ010000015">
    <property type="protein sequence ID" value="KAK8928722.1"/>
    <property type="molecule type" value="Genomic_DNA"/>
</dbReference>
<dbReference type="AlphaFoldDB" id="A0AAP0FZX3"/>
<evidence type="ECO:0000313" key="3">
    <source>
        <dbReference type="Proteomes" id="UP001418222"/>
    </source>
</evidence>